<dbReference type="GO" id="GO:0008168">
    <property type="term" value="F:methyltransferase activity"/>
    <property type="evidence" value="ECO:0007669"/>
    <property type="project" value="UniProtKB-KW"/>
</dbReference>
<keyword evidence="10" id="KW-0805">Transcription regulation</keyword>
<evidence type="ECO:0000256" key="10">
    <source>
        <dbReference type="ARBA" id="ARBA00023015"/>
    </source>
</evidence>
<name>A0AAW0UZK5_SCYPA</name>
<dbReference type="GO" id="GO:0005730">
    <property type="term" value="C:nucleolus"/>
    <property type="evidence" value="ECO:0007669"/>
    <property type="project" value="UniProtKB-SubCell"/>
</dbReference>
<feature type="region of interest" description="Disordered" evidence="13">
    <location>
        <begin position="165"/>
        <end position="453"/>
    </location>
</feature>
<keyword evidence="4" id="KW-0678">Repressor</keyword>
<dbReference type="Pfam" id="PF05148">
    <property type="entry name" value="Methyltransf_8"/>
    <property type="match status" value="1"/>
</dbReference>
<evidence type="ECO:0000313" key="15">
    <source>
        <dbReference type="Proteomes" id="UP001487740"/>
    </source>
</evidence>
<comment type="similarity">
    <text evidence="2">Belongs to the methyltransferase superfamily. RRP8 family.</text>
</comment>
<evidence type="ECO:0000256" key="5">
    <source>
        <dbReference type="ARBA" id="ARBA00022552"/>
    </source>
</evidence>
<evidence type="ECO:0000256" key="7">
    <source>
        <dbReference type="ARBA" id="ARBA00022679"/>
    </source>
</evidence>
<feature type="region of interest" description="Disordered" evidence="13">
    <location>
        <begin position="1"/>
        <end position="22"/>
    </location>
</feature>
<sequence length="882" mass="99445">MAPKHLLASHPASPARRGHRQGDTTILPAKFHYKHYHLSSLRTPTPHNINTPTPAPLRSTGQSPPRRPPPDVTPLAAPCLVPTHKLPASLSSPPFADRRVCPIHLLGAKIIVASRIRGGLVRQSRDAKAASMSLSFPIPDWGDNEGFHYPGVSIDKEIVVKKSKNKKRKLNGDGTFEKCEPEDLEVPQQASKKKKRGKIDPVPEIKKIESTKELTRNGPKKIKKEEKKTKTKKTFSNQEENQSHASELQTETGNKLLLRKKKKNRKNNKYKELNKRQKEERMATQTGMAEGKSESKQQNITTIKKSQESFRAIASKEEVQSSQNKEVKKKKKKKKKSKLLDNTNSTVHEEDSTISLKNSPDTSHHDVKQNMKHANGHESEVNSHNSQAIDVDIKKKKKSASKSSDVIVLNGNGEQSYHESNSHQNASNGKVKKKNKIRSGKTDVEIIEKKNGIESSASIHELEKVVAGEGTKKKKKKKEKGNSLKAKDSISDSKKVKLDKQKNGGKFSKKVKESDDEEELVFDGDEECSESFKKDFRALLSSLNFSQVKTPDSGRGESNDDDDDEFEMSNGQEFAPTKKHKRSLDKDNEDERKNKGLKKKKKMESAKTTQMKVNDRQDSNECQTPRSAVKKNAKFNKEKVAKLLEEAARIQREKPSPPSGPVDSLKQKMEERLMAARFRMVNEELYTKNSSEAQQLFKRDPAAFDAYHQGYQTQVRQWPVNPLDLIVKWLSKKPKEWVVADMGCGEATLAQRVPQSCVHSLDLVAANPQVTACDMAHTPLAAASVDVVVFCLSLMGTNLKDFMMEANRVLRSGGIMKIAEVESRFGDVKEFEKHLARYGFHCTARDTSHQYFFLFDFKKTHKLKKMASLPDIFLKPCLYKKR</sequence>
<dbReference type="AlphaFoldDB" id="A0AAW0UZK5"/>
<feature type="region of interest" description="Disordered" evidence="13">
    <location>
        <begin position="40"/>
        <end position="72"/>
    </location>
</feature>
<dbReference type="GO" id="GO:0032259">
    <property type="term" value="P:methylation"/>
    <property type="evidence" value="ECO:0007669"/>
    <property type="project" value="UniProtKB-KW"/>
</dbReference>
<organism evidence="14 15">
    <name type="scientific">Scylla paramamosain</name>
    <name type="common">Mud crab</name>
    <dbReference type="NCBI Taxonomy" id="85552"/>
    <lineage>
        <taxon>Eukaryota</taxon>
        <taxon>Metazoa</taxon>
        <taxon>Ecdysozoa</taxon>
        <taxon>Arthropoda</taxon>
        <taxon>Crustacea</taxon>
        <taxon>Multicrustacea</taxon>
        <taxon>Malacostraca</taxon>
        <taxon>Eumalacostraca</taxon>
        <taxon>Eucarida</taxon>
        <taxon>Decapoda</taxon>
        <taxon>Pleocyemata</taxon>
        <taxon>Brachyura</taxon>
        <taxon>Eubrachyura</taxon>
        <taxon>Portunoidea</taxon>
        <taxon>Portunidae</taxon>
        <taxon>Portuninae</taxon>
        <taxon>Scylla</taxon>
    </lineage>
</organism>
<dbReference type="PANTHER" id="PTHR12787:SF0">
    <property type="entry name" value="RIBOSOMAL RNA-PROCESSING PROTEIN 8"/>
    <property type="match status" value="1"/>
</dbReference>
<dbReference type="InterPro" id="IPR007823">
    <property type="entry name" value="RRP8"/>
</dbReference>
<reference evidence="14 15" key="1">
    <citation type="submission" date="2023-03" db="EMBL/GenBank/DDBJ databases">
        <title>High-quality genome of Scylla paramamosain provides insights in environmental adaptation.</title>
        <authorList>
            <person name="Zhang L."/>
        </authorList>
    </citation>
    <scope>NUCLEOTIDE SEQUENCE [LARGE SCALE GENOMIC DNA]</scope>
    <source>
        <strain evidence="14">LZ_2023a</strain>
        <tissue evidence="14">Muscle</tissue>
    </source>
</reference>
<dbReference type="FunFam" id="1.10.10.2150:FF:000001">
    <property type="entry name" value="Ribosomal RNA-processing protein 8"/>
    <property type="match status" value="1"/>
</dbReference>
<feature type="region of interest" description="Disordered" evidence="13">
    <location>
        <begin position="543"/>
        <end position="631"/>
    </location>
</feature>
<comment type="subcellular location">
    <subcellularLocation>
        <location evidence="1">Nucleus</location>
        <location evidence="1">Nucleolus</location>
    </subcellularLocation>
</comment>
<gene>
    <name evidence="14" type="ORF">O3P69_001541</name>
</gene>
<evidence type="ECO:0000256" key="6">
    <source>
        <dbReference type="ARBA" id="ARBA00022603"/>
    </source>
</evidence>
<keyword evidence="12" id="KW-0539">Nucleus</keyword>
<evidence type="ECO:0000256" key="3">
    <source>
        <dbReference type="ARBA" id="ARBA00020203"/>
    </source>
</evidence>
<protein>
    <recommendedName>
        <fullName evidence="3">Ribosomal RNA-processing protein 8</fullName>
    </recommendedName>
</protein>
<dbReference type="EMBL" id="JARAKH010000003">
    <property type="protein sequence ID" value="KAK8405026.1"/>
    <property type="molecule type" value="Genomic_DNA"/>
</dbReference>
<comment type="caution">
    <text evidence="14">The sequence shown here is derived from an EMBL/GenBank/DDBJ whole genome shotgun (WGS) entry which is preliminary data.</text>
</comment>
<evidence type="ECO:0000256" key="13">
    <source>
        <dbReference type="SAM" id="MobiDB-lite"/>
    </source>
</evidence>
<feature type="compositionally biased region" description="Acidic residues" evidence="13">
    <location>
        <begin position="514"/>
        <end position="523"/>
    </location>
</feature>
<dbReference type="GO" id="GO:0046015">
    <property type="term" value="P:regulation of transcription by glucose"/>
    <property type="evidence" value="ECO:0007669"/>
    <property type="project" value="TreeGrafter"/>
</dbReference>
<dbReference type="Gene3D" id="1.10.10.2150">
    <property type="entry name" value="Ribosomal RNA-processing protein 8, N-terminal domain"/>
    <property type="match status" value="1"/>
</dbReference>
<evidence type="ECO:0000313" key="14">
    <source>
        <dbReference type="EMBL" id="KAK8405026.1"/>
    </source>
</evidence>
<feature type="compositionally biased region" description="Basic and acidic residues" evidence="13">
    <location>
        <begin position="480"/>
        <end position="502"/>
    </location>
</feature>
<dbReference type="GO" id="GO:0042149">
    <property type="term" value="P:cellular response to glucose starvation"/>
    <property type="evidence" value="ECO:0007669"/>
    <property type="project" value="TreeGrafter"/>
</dbReference>
<dbReference type="PANTHER" id="PTHR12787">
    <property type="entry name" value="RIBOSOMAL RNA-PROCESSING PROTEIN 8"/>
    <property type="match status" value="1"/>
</dbReference>
<dbReference type="GO" id="GO:0006364">
    <property type="term" value="P:rRNA processing"/>
    <property type="evidence" value="ECO:0007669"/>
    <property type="project" value="UniProtKB-KW"/>
</dbReference>
<keyword evidence="9" id="KW-0156">Chromatin regulator</keyword>
<keyword evidence="15" id="KW-1185">Reference proteome</keyword>
<feature type="compositionally biased region" description="Basic and acidic residues" evidence="13">
    <location>
        <begin position="440"/>
        <end position="452"/>
    </location>
</feature>
<evidence type="ECO:0000256" key="9">
    <source>
        <dbReference type="ARBA" id="ARBA00022853"/>
    </source>
</evidence>
<feature type="compositionally biased region" description="Basic residues" evidence="13">
    <location>
        <begin position="430"/>
        <end position="439"/>
    </location>
</feature>
<dbReference type="Gene3D" id="3.40.50.150">
    <property type="entry name" value="Vaccinia Virus protein VP39"/>
    <property type="match status" value="1"/>
</dbReference>
<feature type="compositionally biased region" description="Basic and acidic residues" evidence="13">
    <location>
        <begin position="269"/>
        <end position="282"/>
    </location>
</feature>
<feature type="compositionally biased region" description="Basic residues" evidence="13">
    <location>
        <begin position="257"/>
        <end position="268"/>
    </location>
</feature>
<evidence type="ECO:0000256" key="1">
    <source>
        <dbReference type="ARBA" id="ARBA00004604"/>
    </source>
</evidence>
<dbReference type="GO" id="GO:0005677">
    <property type="term" value="C:chromatin silencing complex"/>
    <property type="evidence" value="ECO:0007669"/>
    <property type="project" value="TreeGrafter"/>
</dbReference>
<dbReference type="FunFam" id="3.40.50.150:FF:000068">
    <property type="entry name" value="Ribosomal RNA-processing protein 8"/>
    <property type="match status" value="1"/>
</dbReference>
<dbReference type="SUPFAM" id="SSF53335">
    <property type="entry name" value="S-adenosyl-L-methionine-dependent methyltransferases"/>
    <property type="match status" value="1"/>
</dbReference>
<evidence type="ECO:0000256" key="12">
    <source>
        <dbReference type="ARBA" id="ARBA00023242"/>
    </source>
</evidence>
<feature type="region of interest" description="Disordered" evidence="13">
    <location>
        <begin position="466"/>
        <end position="523"/>
    </location>
</feature>
<keyword evidence="8" id="KW-0949">S-adenosyl-L-methionine</keyword>
<feature type="compositionally biased region" description="Basic and acidic residues" evidence="13">
    <location>
        <begin position="584"/>
        <end position="594"/>
    </location>
</feature>
<evidence type="ECO:0000256" key="8">
    <source>
        <dbReference type="ARBA" id="ARBA00022691"/>
    </source>
</evidence>
<feature type="compositionally biased region" description="Low complexity" evidence="13">
    <location>
        <begin position="43"/>
        <end position="52"/>
    </location>
</feature>
<proteinExistence type="inferred from homology"/>
<evidence type="ECO:0000256" key="4">
    <source>
        <dbReference type="ARBA" id="ARBA00022491"/>
    </source>
</evidence>
<keyword evidence="7" id="KW-0808">Transferase</keyword>
<dbReference type="GO" id="GO:0000183">
    <property type="term" value="P:rDNA heterochromatin formation"/>
    <property type="evidence" value="ECO:0007669"/>
    <property type="project" value="TreeGrafter"/>
</dbReference>
<evidence type="ECO:0000256" key="11">
    <source>
        <dbReference type="ARBA" id="ARBA00023163"/>
    </source>
</evidence>
<evidence type="ECO:0000256" key="2">
    <source>
        <dbReference type="ARBA" id="ARBA00006301"/>
    </source>
</evidence>
<feature type="compositionally biased region" description="Polar residues" evidence="13">
    <location>
        <begin position="235"/>
        <end position="253"/>
    </location>
</feature>
<keyword evidence="6" id="KW-0489">Methyltransferase</keyword>
<feature type="compositionally biased region" description="Basic and acidic residues" evidence="13">
    <location>
        <begin position="362"/>
        <end position="381"/>
    </location>
</feature>
<feature type="compositionally biased region" description="Basic residues" evidence="13">
    <location>
        <begin position="327"/>
        <end position="337"/>
    </location>
</feature>
<feature type="compositionally biased region" description="Basic and acidic residues" evidence="13">
    <location>
        <begin position="198"/>
        <end position="215"/>
    </location>
</feature>
<keyword evidence="11" id="KW-0804">Transcription</keyword>
<accession>A0AAW0UZK5</accession>
<dbReference type="Proteomes" id="UP001487740">
    <property type="component" value="Unassembled WGS sequence"/>
</dbReference>
<keyword evidence="5" id="KW-0698">rRNA processing</keyword>
<dbReference type="InterPro" id="IPR042036">
    <property type="entry name" value="RRP8_N"/>
</dbReference>
<dbReference type="GO" id="GO:0033553">
    <property type="term" value="C:rDNA heterochromatin"/>
    <property type="evidence" value="ECO:0007669"/>
    <property type="project" value="TreeGrafter"/>
</dbReference>
<dbReference type="InterPro" id="IPR029063">
    <property type="entry name" value="SAM-dependent_MTases_sf"/>
</dbReference>